<gene>
    <name evidence="1" type="ORF">GCM10009825_16370</name>
</gene>
<comment type="caution">
    <text evidence="1">The sequence shown here is derived from an EMBL/GenBank/DDBJ whole genome shotgun (WGS) entry which is preliminary data.</text>
</comment>
<proteinExistence type="predicted"/>
<protein>
    <submittedName>
        <fullName evidence="1">Uncharacterized protein</fullName>
    </submittedName>
</protein>
<reference evidence="1 2" key="1">
    <citation type="journal article" date="2019" name="Int. J. Syst. Evol. Microbiol.">
        <title>The Global Catalogue of Microorganisms (GCM) 10K type strain sequencing project: providing services to taxonomists for standard genome sequencing and annotation.</title>
        <authorList>
            <consortium name="The Broad Institute Genomics Platform"/>
            <consortium name="The Broad Institute Genome Sequencing Center for Infectious Disease"/>
            <person name="Wu L."/>
            <person name="Ma J."/>
        </authorList>
    </citation>
    <scope>NUCLEOTIDE SEQUENCE [LARGE SCALE GENOMIC DNA]</scope>
    <source>
        <strain evidence="1 2">JCM 15921</strain>
    </source>
</reference>
<dbReference type="RefSeq" id="WP_344364177.1">
    <property type="nucleotide sequence ID" value="NZ_BAAAQB010000025.1"/>
</dbReference>
<evidence type="ECO:0000313" key="2">
    <source>
        <dbReference type="Proteomes" id="UP001500102"/>
    </source>
</evidence>
<sequence length="274" mass="29906">MAAWDSRNRRGPLAPRGPADQAAAFRHLCRSSPWKWQSLRFEYVDRPVKAAAGSAPAAVPDDLVRAWLRRPGALRLETVDGLVIASTTGINDSRGGFYVSSTRKTWLLPPHLVTPVYDDDGLVRRRPEAAYGEPSFGNGRFAAVLDPVELAGNSPVPLEFPNLNAVALGPIAEVDHEGRPALETTVSPNPSYRPADPATPICRPGRTLLRVDAGTGVCVASRWLDAPETGAEPAYGHWLRILGVDEYMLDDLFLAESMNLTDVRRHISWDVPAE</sequence>
<evidence type="ECO:0000313" key="1">
    <source>
        <dbReference type="EMBL" id="GAA2133398.1"/>
    </source>
</evidence>
<dbReference type="Proteomes" id="UP001500102">
    <property type="component" value="Unassembled WGS sequence"/>
</dbReference>
<accession>A0ABN2YWS7</accession>
<name>A0ABN2YWS7_9MICC</name>
<organism evidence="1 2">
    <name type="scientific">Arthrobacter humicola</name>
    <dbReference type="NCBI Taxonomy" id="409291"/>
    <lineage>
        <taxon>Bacteria</taxon>
        <taxon>Bacillati</taxon>
        <taxon>Actinomycetota</taxon>
        <taxon>Actinomycetes</taxon>
        <taxon>Micrococcales</taxon>
        <taxon>Micrococcaceae</taxon>
        <taxon>Arthrobacter</taxon>
    </lineage>
</organism>
<keyword evidence="2" id="KW-1185">Reference proteome</keyword>
<dbReference type="EMBL" id="BAAAQB010000025">
    <property type="protein sequence ID" value="GAA2133398.1"/>
    <property type="molecule type" value="Genomic_DNA"/>
</dbReference>